<name>A0A098RYG7_9BACT</name>
<gene>
    <name evidence="1" type="ORF">IX84_31190</name>
</gene>
<accession>A0A098RYG7</accession>
<reference evidence="1 2" key="1">
    <citation type="journal article" date="2014" name="Int. J. Syst. Evol. Microbiol.">
        <title>Phaeodactylibacter xiamenensis gen. nov., sp. nov., a member of the family Saprospiraceae isolated from the marine alga Phaeodactylum tricornutum.</title>
        <authorList>
            <person name="Chen Z.Jr."/>
            <person name="Lei X."/>
            <person name="Lai Q."/>
            <person name="Li Y."/>
            <person name="Zhang B."/>
            <person name="Zhang J."/>
            <person name="Zhang H."/>
            <person name="Yang L."/>
            <person name="Zheng W."/>
            <person name="Tian Y."/>
            <person name="Yu Z."/>
            <person name="Xu H.Jr."/>
            <person name="Zheng T."/>
        </authorList>
    </citation>
    <scope>NUCLEOTIDE SEQUENCE [LARGE SCALE GENOMIC DNA]</scope>
    <source>
        <strain evidence="1 2">KD52</strain>
    </source>
</reference>
<keyword evidence="2" id="KW-1185">Reference proteome</keyword>
<dbReference type="EMBL" id="JPOS01000104">
    <property type="protein sequence ID" value="KGE84871.1"/>
    <property type="molecule type" value="Genomic_DNA"/>
</dbReference>
<organism evidence="1 2">
    <name type="scientific">Phaeodactylibacter xiamenensis</name>
    <dbReference type="NCBI Taxonomy" id="1524460"/>
    <lineage>
        <taxon>Bacteria</taxon>
        <taxon>Pseudomonadati</taxon>
        <taxon>Bacteroidota</taxon>
        <taxon>Saprospiria</taxon>
        <taxon>Saprospirales</taxon>
        <taxon>Haliscomenobacteraceae</taxon>
        <taxon>Phaeodactylibacter</taxon>
    </lineage>
</organism>
<evidence type="ECO:0000313" key="2">
    <source>
        <dbReference type="Proteomes" id="UP000029736"/>
    </source>
</evidence>
<dbReference type="AlphaFoldDB" id="A0A098RYG7"/>
<evidence type="ECO:0000313" key="1">
    <source>
        <dbReference type="EMBL" id="KGE84871.1"/>
    </source>
</evidence>
<dbReference type="Proteomes" id="UP000029736">
    <property type="component" value="Unassembled WGS sequence"/>
</dbReference>
<sequence length="61" mass="7148">MIFIGLSWFLRAIKQMRLAVTPENWLSKSDNWINLGKAPFLVFENREMAASFVKSDKTRML</sequence>
<proteinExistence type="predicted"/>
<protein>
    <submittedName>
        <fullName evidence="1">Uncharacterized protein</fullName>
    </submittedName>
</protein>
<comment type="caution">
    <text evidence="1">The sequence shown here is derived from an EMBL/GenBank/DDBJ whole genome shotgun (WGS) entry which is preliminary data.</text>
</comment>